<evidence type="ECO:0000313" key="4">
    <source>
        <dbReference type="Proteomes" id="UP001562178"/>
    </source>
</evidence>
<name>A0ABV4B1U4_9BURK</name>
<evidence type="ECO:0000313" key="3">
    <source>
        <dbReference type="EMBL" id="MEY2251444.1"/>
    </source>
</evidence>
<protein>
    <submittedName>
        <fullName evidence="3">IPTL-CTERM sorting domain-containing protein</fullName>
    </submittedName>
</protein>
<keyword evidence="1" id="KW-0732">Signal</keyword>
<dbReference type="InterPro" id="IPR026442">
    <property type="entry name" value="IPTL_CTERM"/>
</dbReference>
<evidence type="ECO:0000256" key="1">
    <source>
        <dbReference type="SAM" id="SignalP"/>
    </source>
</evidence>
<feature type="signal peptide" evidence="1">
    <location>
        <begin position="1"/>
        <end position="23"/>
    </location>
</feature>
<dbReference type="EMBL" id="JBGBDC010000004">
    <property type="protein sequence ID" value="MEY2251444.1"/>
    <property type="molecule type" value="Genomic_DNA"/>
</dbReference>
<dbReference type="Pfam" id="PF17963">
    <property type="entry name" value="Big_9"/>
    <property type="match status" value="1"/>
</dbReference>
<keyword evidence="4" id="KW-1185">Reference proteome</keyword>
<dbReference type="Proteomes" id="UP001562178">
    <property type="component" value="Unassembled WGS sequence"/>
</dbReference>
<evidence type="ECO:0000259" key="2">
    <source>
        <dbReference type="Pfam" id="PF18203"/>
    </source>
</evidence>
<accession>A0ABV4B1U4</accession>
<proteinExistence type="predicted"/>
<feature type="chain" id="PRO_5045571817" evidence="1">
    <location>
        <begin position="24"/>
        <end position="334"/>
    </location>
</feature>
<sequence length="334" mass="36274">MKRFFATLALSSSLWLISSASMAQVTQTLYSANDPARFSGWCVDNESHNVAVKFIVPLTKNYDLTAIKAPFEIIPNDPPTNISMDVFKWTANGTPPSDPTDLIARLPINETLPTADPTADPIPQQVDYSFSSATPVHLEAGKAYWIQFNVTSPSCVVSVLGGNEQPTAHLVTRDAEYQNYSNVWTDRTSNFYTQLELIGNLTPPTLQDDSRIVSRVASTDIDVLTNDQVGVVLDTTFPLVLSNPSAGTLSYVGNQIQFNPASTFSDPVTFTYKACTPDGACSTALVTLQPEAVTPSNPGNPGNPTPVPTLNQWSLLVLSSLLICLACMRQRRKP</sequence>
<feature type="domain" description="IPTL-CTERM protein sorting" evidence="2">
    <location>
        <begin position="305"/>
        <end position="332"/>
    </location>
</feature>
<dbReference type="NCBIfam" id="TIGR04174">
    <property type="entry name" value="IPTL_CTERM"/>
    <property type="match status" value="1"/>
</dbReference>
<dbReference type="Pfam" id="PF18203">
    <property type="entry name" value="IPTL-CTERM"/>
    <property type="match status" value="1"/>
</dbReference>
<organism evidence="3 4">
    <name type="scientific">Comamonas sediminis</name>
    <dbReference type="NCBI Taxonomy" id="1783360"/>
    <lineage>
        <taxon>Bacteria</taxon>
        <taxon>Pseudomonadati</taxon>
        <taxon>Pseudomonadota</taxon>
        <taxon>Betaproteobacteria</taxon>
        <taxon>Burkholderiales</taxon>
        <taxon>Comamonadaceae</taxon>
        <taxon>Comamonas</taxon>
    </lineage>
</organism>
<dbReference type="RefSeq" id="WP_369459888.1">
    <property type="nucleotide sequence ID" value="NZ_JBGBDC010000004.1"/>
</dbReference>
<reference evidence="3 4" key="1">
    <citation type="journal article" date="2016" name="Int. J. Syst. Evol. Microbiol.">
        <title>Description of Comamonas sediminis sp. nov., isolated from lagoon sediments.</title>
        <authorList>
            <person name="Subhash Y."/>
            <person name="Bang J.J."/>
            <person name="You T.H."/>
            <person name="Lee S.S."/>
        </authorList>
    </citation>
    <scope>NUCLEOTIDE SEQUENCE [LARGE SCALE GENOMIC DNA]</scope>
    <source>
        <strain evidence="3 4">JCM 31169</strain>
    </source>
</reference>
<dbReference type="Gene3D" id="2.60.40.3440">
    <property type="match status" value="1"/>
</dbReference>
<comment type="caution">
    <text evidence="3">The sequence shown here is derived from an EMBL/GenBank/DDBJ whole genome shotgun (WGS) entry which is preliminary data.</text>
</comment>
<gene>
    <name evidence="3" type="ORF">AB7A72_10545</name>
</gene>